<evidence type="ECO:0000313" key="2">
    <source>
        <dbReference type="EMBL" id="CAL1686981.1"/>
    </source>
</evidence>
<evidence type="ECO:0000256" key="1">
    <source>
        <dbReference type="SAM" id="MobiDB-lite"/>
    </source>
</evidence>
<accession>A0AAV2P5A4</accession>
<sequence length="74" mass="9005">MEGERKTRGSRGRGERMTREREYGVLNREERRVDEAEVSESLQPRLSERWVKRVYHLFTTRPQTADKNINVEWR</sequence>
<proteinExistence type="predicted"/>
<dbReference type="AlphaFoldDB" id="A0AAV2P5A4"/>
<dbReference type="Proteomes" id="UP001497644">
    <property type="component" value="Chromosome 7"/>
</dbReference>
<feature type="region of interest" description="Disordered" evidence="1">
    <location>
        <begin position="1"/>
        <end position="22"/>
    </location>
</feature>
<evidence type="ECO:0000313" key="3">
    <source>
        <dbReference type="Proteomes" id="UP001497644"/>
    </source>
</evidence>
<keyword evidence="3" id="KW-1185">Reference proteome</keyword>
<organism evidence="2 3">
    <name type="scientific">Lasius platythorax</name>
    <dbReference type="NCBI Taxonomy" id="488582"/>
    <lineage>
        <taxon>Eukaryota</taxon>
        <taxon>Metazoa</taxon>
        <taxon>Ecdysozoa</taxon>
        <taxon>Arthropoda</taxon>
        <taxon>Hexapoda</taxon>
        <taxon>Insecta</taxon>
        <taxon>Pterygota</taxon>
        <taxon>Neoptera</taxon>
        <taxon>Endopterygota</taxon>
        <taxon>Hymenoptera</taxon>
        <taxon>Apocrita</taxon>
        <taxon>Aculeata</taxon>
        <taxon>Formicoidea</taxon>
        <taxon>Formicidae</taxon>
        <taxon>Formicinae</taxon>
        <taxon>Lasius</taxon>
        <taxon>Lasius</taxon>
    </lineage>
</organism>
<gene>
    <name evidence="2" type="ORF">LPLAT_LOCUS12266</name>
</gene>
<reference evidence="2" key="1">
    <citation type="submission" date="2024-04" db="EMBL/GenBank/DDBJ databases">
        <authorList>
            <consortium name="Molecular Ecology Group"/>
        </authorList>
    </citation>
    <scope>NUCLEOTIDE SEQUENCE</scope>
</reference>
<dbReference type="EMBL" id="OZ034830">
    <property type="protein sequence ID" value="CAL1686981.1"/>
    <property type="molecule type" value="Genomic_DNA"/>
</dbReference>
<protein>
    <submittedName>
        <fullName evidence="2">Uncharacterized protein</fullName>
    </submittedName>
</protein>
<name>A0AAV2P5A4_9HYME</name>